<evidence type="ECO:0008006" key="4">
    <source>
        <dbReference type="Google" id="ProtNLM"/>
    </source>
</evidence>
<dbReference type="RefSeq" id="WP_202921864.1">
    <property type="nucleotide sequence ID" value="NZ_CP036274.1"/>
</dbReference>
<keyword evidence="1" id="KW-0812">Transmembrane</keyword>
<organism evidence="2 3">
    <name type="scientific">Anatilimnocola aggregata</name>
    <dbReference type="NCBI Taxonomy" id="2528021"/>
    <lineage>
        <taxon>Bacteria</taxon>
        <taxon>Pseudomonadati</taxon>
        <taxon>Planctomycetota</taxon>
        <taxon>Planctomycetia</taxon>
        <taxon>Pirellulales</taxon>
        <taxon>Pirellulaceae</taxon>
        <taxon>Anatilimnocola</taxon>
    </lineage>
</organism>
<feature type="transmembrane region" description="Helical" evidence="1">
    <location>
        <begin position="140"/>
        <end position="158"/>
    </location>
</feature>
<evidence type="ECO:0000313" key="2">
    <source>
        <dbReference type="EMBL" id="QDU28194.1"/>
    </source>
</evidence>
<dbReference type="EMBL" id="CP036274">
    <property type="protein sequence ID" value="QDU28194.1"/>
    <property type="molecule type" value="Genomic_DNA"/>
</dbReference>
<sequence length="164" mass="18149">MVAIITDEAAPDESVPAQATEGEVRRFDGAIHLWLLAGSVLVIVLAATMKVHEVHEVRLPGTWFSLPELCYFRRATGLDCPGCGLTRSFISLAHGQLLAAWHFNPAGVLLFPVVLFQIPYRLAQLLRVGRGHRPWNLTTVAQGVFIALFVVLIVQWVAKFLPAW</sequence>
<accession>A0A517YD81</accession>
<name>A0A517YD81_9BACT</name>
<evidence type="ECO:0000313" key="3">
    <source>
        <dbReference type="Proteomes" id="UP000315017"/>
    </source>
</evidence>
<gene>
    <name evidence="2" type="ORF">ETAA8_32940</name>
</gene>
<evidence type="ECO:0000256" key="1">
    <source>
        <dbReference type="SAM" id="Phobius"/>
    </source>
</evidence>
<keyword evidence="3" id="KW-1185">Reference proteome</keyword>
<feature type="transmembrane region" description="Helical" evidence="1">
    <location>
        <begin position="31"/>
        <end position="49"/>
    </location>
</feature>
<protein>
    <recommendedName>
        <fullName evidence="4">DUF2752 domain-containing protein</fullName>
    </recommendedName>
</protein>
<proteinExistence type="predicted"/>
<keyword evidence="1" id="KW-1133">Transmembrane helix</keyword>
<dbReference type="AlphaFoldDB" id="A0A517YD81"/>
<dbReference type="Proteomes" id="UP000315017">
    <property type="component" value="Chromosome"/>
</dbReference>
<dbReference type="Pfam" id="PF10825">
    <property type="entry name" value="DUF2752"/>
    <property type="match status" value="1"/>
</dbReference>
<keyword evidence="1" id="KW-0472">Membrane</keyword>
<feature type="transmembrane region" description="Helical" evidence="1">
    <location>
        <begin position="97"/>
        <end position="120"/>
    </location>
</feature>
<dbReference type="InterPro" id="IPR021215">
    <property type="entry name" value="DUF2752"/>
</dbReference>
<reference evidence="2 3" key="1">
    <citation type="submission" date="2019-02" db="EMBL/GenBank/DDBJ databases">
        <title>Deep-cultivation of Planctomycetes and their phenomic and genomic characterization uncovers novel biology.</title>
        <authorList>
            <person name="Wiegand S."/>
            <person name="Jogler M."/>
            <person name="Boedeker C."/>
            <person name="Pinto D."/>
            <person name="Vollmers J."/>
            <person name="Rivas-Marin E."/>
            <person name="Kohn T."/>
            <person name="Peeters S.H."/>
            <person name="Heuer A."/>
            <person name="Rast P."/>
            <person name="Oberbeckmann S."/>
            <person name="Bunk B."/>
            <person name="Jeske O."/>
            <person name="Meyerdierks A."/>
            <person name="Storesund J.E."/>
            <person name="Kallscheuer N."/>
            <person name="Luecker S."/>
            <person name="Lage O.M."/>
            <person name="Pohl T."/>
            <person name="Merkel B.J."/>
            <person name="Hornburger P."/>
            <person name="Mueller R.-W."/>
            <person name="Bruemmer F."/>
            <person name="Labrenz M."/>
            <person name="Spormann A.M."/>
            <person name="Op den Camp H."/>
            <person name="Overmann J."/>
            <person name="Amann R."/>
            <person name="Jetten M.S.M."/>
            <person name="Mascher T."/>
            <person name="Medema M.H."/>
            <person name="Devos D.P."/>
            <person name="Kaster A.-K."/>
            <person name="Ovreas L."/>
            <person name="Rohde M."/>
            <person name="Galperin M.Y."/>
            <person name="Jogler C."/>
        </authorList>
    </citation>
    <scope>NUCLEOTIDE SEQUENCE [LARGE SCALE GENOMIC DNA]</scope>
    <source>
        <strain evidence="2 3">ETA_A8</strain>
    </source>
</reference>
<dbReference type="KEGG" id="aagg:ETAA8_32940"/>